<proteinExistence type="predicted"/>
<gene>
    <name evidence="2" type="ORF">PGLA2088_LOCUS3468</name>
</gene>
<accession>A0A813I3W8</accession>
<evidence type="ECO:0000313" key="2">
    <source>
        <dbReference type="EMBL" id="CAE8644914.1"/>
    </source>
</evidence>
<organism evidence="2 3">
    <name type="scientific">Polarella glacialis</name>
    <name type="common">Dinoflagellate</name>
    <dbReference type="NCBI Taxonomy" id="89957"/>
    <lineage>
        <taxon>Eukaryota</taxon>
        <taxon>Sar</taxon>
        <taxon>Alveolata</taxon>
        <taxon>Dinophyceae</taxon>
        <taxon>Suessiales</taxon>
        <taxon>Suessiaceae</taxon>
        <taxon>Polarella</taxon>
    </lineage>
</organism>
<feature type="region of interest" description="Disordered" evidence="1">
    <location>
        <begin position="61"/>
        <end position="88"/>
    </location>
</feature>
<protein>
    <submittedName>
        <fullName evidence="2">Uncharacterized protein</fullName>
    </submittedName>
</protein>
<dbReference type="Proteomes" id="UP000626109">
    <property type="component" value="Unassembled WGS sequence"/>
</dbReference>
<reference evidence="2" key="1">
    <citation type="submission" date="2021-02" db="EMBL/GenBank/DDBJ databases">
        <authorList>
            <person name="Dougan E. K."/>
            <person name="Rhodes N."/>
            <person name="Thang M."/>
            <person name="Chan C."/>
        </authorList>
    </citation>
    <scope>NUCLEOTIDE SEQUENCE</scope>
</reference>
<comment type="caution">
    <text evidence="2">The sequence shown here is derived from an EMBL/GenBank/DDBJ whole genome shotgun (WGS) entry which is preliminary data.</text>
</comment>
<feature type="non-terminal residue" evidence="2">
    <location>
        <position position="1"/>
    </location>
</feature>
<name>A0A813I3W8_POLGL</name>
<evidence type="ECO:0000313" key="3">
    <source>
        <dbReference type="Proteomes" id="UP000626109"/>
    </source>
</evidence>
<dbReference type="EMBL" id="CAJNNW010003006">
    <property type="protein sequence ID" value="CAE8644914.1"/>
    <property type="molecule type" value="Genomic_DNA"/>
</dbReference>
<dbReference type="AlphaFoldDB" id="A0A813I3W8"/>
<feature type="non-terminal residue" evidence="2">
    <location>
        <position position="88"/>
    </location>
</feature>
<sequence length="88" mass="9621">VEFSNSQLAGKDAEILSVVEKELLQSIMPELGEERDHEAWAQIALLAANAGQVIEQLLRTQRSNPGALAEEPSTSSRSATRQRRPPTP</sequence>
<evidence type="ECO:0000256" key="1">
    <source>
        <dbReference type="SAM" id="MobiDB-lite"/>
    </source>
</evidence>